<name>F6SUL1_CIOIN</name>
<dbReference type="FunFam" id="3.30.200.20:FF:000003">
    <property type="entry name" value="Non-specific serine/threonine protein kinase"/>
    <property type="match status" value="1"/>
</dbReference>
<dbReference type="CDD" id="cd14095">
    <property type="entry name" value="STKc_DCKL"/>
    <property type="match status" value="1"/>
</dbReference>
<evidence type="ECO:0000256" key="9">
    <source>
        <dbReference type="PROSITE-ProRule" id="PRU10141"/>
    </source>
</evidence>
<dbReference type="GO" id="GO:0005634">
    <property type="term" value="C:nucleus"/>
    <property type="evidence" value="ECO:0000318"/>
    <property type="project" value="GO_Central"/>
</dbReference>
<dbReference type="PANTHER" id="PTHR24347">
    <property type="entry name" value="SERINE/THREONINE-PROTEIN KINASE"/>
    <property type="match status" value="1"/>
</dbReference>
<comment type="catalytic activity">
    <reaction evidence="8">
        <text>L-seryl-[protein] + ATP = O-phospho-L-seryl-[protein] + ADP + H(+)</text>
        <dbReference type="Rhea" id="RHEA:17989"/>
        <dbReference type="Rhea" id="RHEA-COMP:9863"/>
        <dbReference type="Rhea" id="RHEA-COMP:11604"/>
        <dbReference type="ChEBI" id="CHEBI:15378"/>
        <dbReference type="ChEBI" id="CHEBI:29999"/>
        <dbReference type="ChEBI" id="CHEBI:30616"/>
        <dbReference type="ChEBI" id="CHEBI:83421"/>
        <dbReference type="ChEBI" id="CHEBI:456216"/>
        <dbReference type="EC" id="2.7.11.1"/>
    </reaction>
</comment>
<evidence type="ECO:0000256" key="3">
    <source>
        <dbReference type="ARBA" id="ARBA00022679"/>
    </source>
</evidence>
<dbReference type="SUPFAM" id="SSF56112">
    <property type="entry name" value="Protein kinase-like (PK-like)"/>
    <property type="match status" value="1"/>
</dbReference>
<dbReference type="GO" id="GO:0004674">
    <property type="term" value="F:protein serine/threonine kinase activity"/>
    <property type="evidence" value="ECO:0000318"/>
    <property type="project" value="GO_Central"/>
</dbReference>
<dbReference type="OMA" id="NEPKFMT"/>
<dbReference type="PROSITE" id="PS00108">
    <property type="entry name" value="PROTEIN_KINASE_ST"/>
    <property type="match status" value="1"/>
</dbReference>
<feature type="binding site" evidence="9">
    <location>
        <position position="39"/>
    </location>
    <ligand>
        <name>ATP</name>
        <dbReference type="ChEBI" id="CHEBI:30616"/>
    </ligand>
</feature>
<sequence length="307" mass="35025">MARSNIEARYEIGKTIGDGNFAVVKECRLRNTESEFAMKIIDKSKLKGKEDMIENEIAIMKNCHHPNIVRLIEEFETENEIYLVLEYVKGGDLFDAITESVKFTERDAANMVADLSEALAFLHSKNIIHRDLKPENLLVSRNKDGSMTLKLADFGLAMEVTEPIYTVCGTPTYVAPEILAETGYGLEVDMWATGVITYILLCGFPPFRSLERDQEELFEIIQLGDYEFLSPYWDNISEAAKDLIQRLLVVDTKRRYTAEQVLSHPWIQSEGTYKGPNLQREITMNLEKNFGDRNRRKAGFTQPAAVH</sequence>
<proteinExistence type="inferred from homology"/>
<dbReference type="InterPro" id="IPR017441">
    <property type="entry name" value="Protein_kinase_ATP_BS"/>
</dbReference>
<dbReference type="AlphaFoldDB" id="F6SUL1"/>
<dbReference type="PROSITE" id="PS00107">
    <property type="entry name" value="PROTEIN_KINASE_ATP"/>
    <property type="match status" value="1"/>
</dbReference>
<dbReference type="PROSITE" id="PS50011">
    <property type="entry name" value="PROTEIN_KINASE_DOM"/>
    <property type="match status" value="1"/>
</dbReference>
<evidence type="ECO:0000256" key="6">
    <source>
        <dbReference type="ARBA" id="ARBA00022840"/>
    </source>
</evidence>
<evidence type="ECO:0000256" key="2">
    <source>
        <dbReference type="ARBA" id="ARBA00022527"/>
    </source>
</evidence>
<dbReference type="GeneTree" id="ENSGT00940000159476"/>
<reference evidence="12" key="4">
    <citation type="submission" date="2025-09" db="UniProtKB">
        <authorList>
            <consortium name="Ensembl"/>
        </authorList>
    </citation>
    <scope>IDENTIFICATION</scope>
</reference>
<keyword evidence="2 10" id="KW-0723">Serine/threonine-protein kinase</keyword>
<comment type="similarity">
    <text evidence="10">Belongs to the protein kinase superfamily.</text>
</comment>
<keyword evidence="3" id="KW-0808">Transferase</keyword>
<evidence type="ECO:0000259" key="11">
    <source>
        <dbReference type="PROSITE" id="PS50011"/>
    </source>
</evidence>
<dbReference type="GO" id="GO:0034504">
    <property type="term" value="P:protein localization to nucleus"/>
    <property type="evidence" value="ECO:0000318"/>
    <property type="project" value="GO_Central"/>
</dbReference>
<reference evidence="12" key="3">
    <citation type="submission" date="2025-08" db="UniProtKB">
        <authorList>
            <consortium name="Ensembl"/>
        </authorList>
    </citation>
    <scope>IDENTIFICATION</scope>
</reference>
<evidence type="ECO:0000313" key="13">
    <source>
        <dbReference type="Proteomes" id="UP000008144"/>
    </source>
</evidence>
<reference evidence="12" key="2">
    <citation type="journal article" date="2008" name="Genome Biol.">
        <title>Improved genome assembly and evidence-based global gene model set for the chordate Ciona intestinalis: new insight into intron and operon populations.</title>
        <authorList>
            <person name="Satou Y."/>
            <person name="Mineta K."/>
            <person name="Ogasawara M."/>
            <person name="Sasakura Y."/>
            <person name="Shoguchi E."/>
            <person name="Ueno K."/>
            <person name="Yamada L."/>
            <person name="Matsumoto J."/>
            <person name="Wasserscheid J."/>
            <person name="Dewar K."/>
            <person name="Wiley G.B."/>
            <person name="Macmil S.L."/>
            <person name="Roe B.A."/>
            <person name="Zeller R.W."/>
            <person name="Hastings K.E."/>
            <person name="Lemaire P."/>
            <person name="Lindquist E."/>
            <person name="Endo T."/>
            <person name="Hotta K."/>
            <person name="Inaba K."/>
        </authorList>
    </citation>
    <scope>NUCLEOTIDE SEQUENCE [LARGE SCALE GENOMIC DNA]</scope>
    <source>
        <strain evidence="12">wild type</strain>
    </source>
</reference>
<reference evidence="13" key="1">
    <citation type="journal article" date="2002" name="Science">
        <title>The draft genome of Ciona intestinalis: insights into chordate and vertebrate origins.</title>
        <authorList>
            <person name="Dehal P."/>
            <person name="Satou Y."/>
            <person name="Campbell R.K."/>
            <person name="Chapman J."/>
            <person name="Degnan B."/>
            <person name="De Tomaso A."/>
            <person name="Davidson B."/>
            <person name="Di Gregorio A."/>
            <person name="Gelpke M."/>
            <person name="Goodstein D.M."/>
            <person name="Harafuji N."/>
            <person name="Hastings K.E."/>
            <person name="Ho I."/>
            <person name="Hotta K."/>
            <person name="Huang W."/>
            <person name="Kawashima T."/>
            <person name="Lemaire P."/>
            <person name="Martinez D."/>
            <person name="Meinertzhagen I.A."/>
            <person name="Necula S."/>
            <person name="Nonaka M."/>
            <person name="Putnam N."/>
            <person name="Rash S."/>
            <person name="Saiga H."/>
            <person name="Satake M."/>
            <person name="Terry A."/>
            <person name="Yamada L."/>
            <person name="Wang H.G."/>
            <person name="Awazu S."/>
            <person name="Azumi K."/>
            <person name="Boore J."/>
            <person name="Branno M."/>
            <person name="Chin-Bow S."/>
            <person name="DeSantis R."/>
            <person name="Doyle S."/>
            <person name="Francino P."/>
            <person name="Keys D.N."/>
            <person name="Haga S."/>
            <person name="Hayashi H."/>
            <person name="Hino K."/>
            <person name="Imai K.S."/>
            <person name="Inaba K."/>
            <person name="Kano S."/>
            <person name="Kobayashi K."/>
            <person name="Kobayashi M."/>
            <person name="Lee B.I."/>
            <person name="Makabe K.W."/>
            <person name="Manohar C."/>
            <person name="Matassi G."/>
            <person name="Medina M."/>
            <person name="Mochizuki Y."/>
            <person name="Mount S."/>
            <person name="Morishita T."/>
            <person name="Miura S."/>
            <person name="Nakayama A."/>
            <person name="Nishizaka S."/>
            <person name="Nomoto H."/>
            <person name="Ohta F."/>
            <person name="Oishi K."/>
            <person name="Rigoutsos I."/>
            <person name="Sano M."/>
            <person name="Sasaki A."/>
            <person name="Sasakura Y."/>
            <person name="Shoguchi E."/>
            <person name="Shin-i T."/>
            <person name="Spagnuolo A."/>
            <person name="Stainier D."/>
            <person name="Suzuki M.M."/>
            <person name="Tassy O."/>
            <person name="Takatori N."/>
            <person name="Tokuoka M."/>
            <person name="Yagi K."/>
            <person name="Yoshizaki F."/>
            <person name="Wada S."/>
            <person name="Zhang C."/>
            <person name="Hyatt P.D."/>
            <person name="Larimer F."/>
            <person name="Detter C."/>
            <person name="Doggett N."/>
            <person name="Glavina T."/>
            <person name="Hawkins T."/>
            <person name="Richardson P."/>
            <person name="Lucas S."/>
            <person name="Kohara Y."/>
            <person name="Levine M."/>
            <person name="Satoh N."/>
            <person name="Rokhsar D.S."/>
        </authorList>
    </citation>
    <scope>NUCLEOTIDE SEQUENCE [LARGE SCALE GENOMIC DNA]</scope>
</reference>
<dbReference type="InterPro" id="IPR000719">
    <property type="entry name" value="Prot_kinase_dom"/>
</dbReference>
<dbReference type="GO" id="GO:0005524">
    <property type="term" value="F:ATP binding"/>
    <property type="evidence" value="ECO:0007669"/>
    <property type="project" value="UniProtKB-UniRule"/>
</dbReference>
<dbReference type="HOGENOM" id="CLU_000288_63_0_1"/>
<accession>F6SUL1</accession>
<evidence type="ECO:0000256" key="4">
    <source>
        <dbReference type="ARBA" id="ARBA00022741"/>
    </source>
</evidence>
<evidence type="ECO:0000256" key="7">
    <source>
        <dbReference type="ARBA" id="ARBA00047899"/>
    </source>
</evidence>
<dbReference type="Gene3D" id="1.10.510.10">
    <property type="entry name" value="Transferase(Phosphotransferase) domain 1"/>
    <property type="match status" value="1"/>
</dbReference>
<dbReference type="EMBL" id="EAAA01002372">
    <property type="status" value="NOT_ANNOTATED_CDS"/>
    <property type="molecule type" value="Genomic_DNA"/>
</dbReference>
<dbReference type="Gene3D" id="3.30.200.20">
    <property type="entry name" value="Phosphorylase Kinase, domain 1"/>
    <property type="match status" value="1"/>
</dbReference>
<keyword evidence="4 9" id="KW-0547">Nucleotide-binding</keyword>
<dbReference type="SMART" id="SM00220">
    <property type="entry name" value="S_TKc"/>
    <property type="match status" value="1"/>
</dbReference>
<evidence type="ECO:0000256" key="10">
    <source>
        <dbReference type="RuleBase" id="RU000304"/>
    </source>
</evidence>
<organism evidence="12 13">
    <name type="scientific">Ciona intestinalis</name>
    <name type="common">Transparent sea squirt</name>
    <name type="synonym">Ascidia intestinalis</name>
    <dbReference type="NCBI Taxonomy" id="7719"/>
    <lineage>
        <taxon>Eukaryota</taxon>
        <taxon>Metazoa</taxon>
        <taxon>Chordata</taxon>
        <taxon>Tunicata</taxon>
        <taxon>Ascidiacea</taxon>
        <taxon>Phlebobranchia</taxon>
        <taxon>Cionidae</taxon>
        <taxon>Ciona</taxon>
    </lineage>
</organism>
<dbReference type="FunCoup" id="F6SUL1">
    <property type="interactions" value="16"/>
</dbReference>
<dbReference type="Ensembl" id="ENSCINT00000004186.3">
    <property type="protein sequence ID" value="ENSCINP00000004186.3"/>
    <property type="gene ID" value="ENSCING00000012019.2"/>
</dbReference>
<dbReference type="Proteomes" id="UP000008144">
    <property type="component" value="Chromosome 7"/>
</dbReference>
<feature type="domain" description="Protein kinase" evidence="11">
    <location>
        <begin position="10"/>
        <end position="267"/>
    </location>
</feature>
<keyword evidence="13" id="KW-1185">Reference proteome</keyword>
<dbReference type="InterPro" id="IPR008271">
    <property type="entry name" value="Ser/Thr_kinase_AS"/>
</dbReference>
<dbReference type="InterPro" id="IPR011009">
    <property type="entry name" value="Kinase-like_dom_sf"/>
</dbReference>
<dbReference type="GO" id="GO:0005737">
    <property type="term" value="C:cytoplasm"/>
    <property type="evidence" value="ECO:0000318"/>
    <property type="project" value="GO_Central"/>
</dbReference>
<dbReference type="STRING" id="7719.ENSCINP00000004186"/>
<evidence type="ECO:0000256" key="5">
    <source>
        <dbReference type="ARBA" id="ARBA00022777"/>
    </source>
</evidence>
<dbReference type="EC" id="2.7.11.1" evidence="1"/>
<dbReference type="FunFam" id="1.10.510.10:FF:000066">
    <property type="entry name" value="Serine/threonine-protein kinase DCLK1 isoform 2"/>
    <property type="match status" value="1"/>
</dbReference>
<dbReference type="InParanoid" id="F6SUL1"/>
<keyword evidence="5" id="KW-0418">Kinase</keyword>
<evidence type="ECO:0000313" key="12">
    <source>
        <dbReference type="Ensembl" id="ENSCINP00000004186.3"/>
    </source>
</evidence>
<protein>
    <recommendedName>
        <fullName evidence="1">non-specific serine/threonine protein kinase</fullName>
        <ecNumber evidence="1">2.7.11.1</ecNumber>
    </recommendedName>
</protein>
<dbReference type="Pfam" id="PF00069">
    <property type="entry name" value="Pkinase"/>
    <property type="match status" value="1"/>
</dbReference>
<evidence type="ECO:0000256" key="8">
    <source>
        <dbReference type="ARBA" id="ARBA00048679"/>
    </source>
</evidence>
<evidence type="ECO:0000256" key="1">
    <source>
        <dbReference type="ARBA" id="ARBA00012513"/>
    </source>
</evidence>
<gene>
    <name evidence="12" type="primary">LOC100181877</name>
</gene>
<keyword evidence="6 9" id="KW-0067">ATP-binding</keyword>
<comment type="catalytic activity">
    <reaction evidence="7">
        <text>L-threonyl-[protein] + ATP = O-phospho-L-threonyl-[protein] + ADP + H(+)</text>
        <dbReference type="Rhea" id="RHEA:46608"/>
        <dbReference type="Rhea" id="RHEA-COMP:11060"/>
        <dbReference type="Rhea" id="RHEA-COMP:11605"/>
        <dbReference type="ChEBI" id="CHEBI:15378"/>
        <dbReference type="ChEBI" id="CHEBI:30013"/>
        <dbReference type="ChEBI" id="CHEBI:30616"/>
        <dbReference type="ChEBI" id="CHEBI:61977"/>
        <dbReference type="ChEBI" id="CHEBI:456216"/>
        <dbReference type="EC" id="2.7.11.1"/>
    </reaction>
</comment>